<comment type="caution">
    <text evidence="2">The sequence shown here is derived from an EMBL/GenBank/DDBJ whole genome shotgun (WGS) entry which is preliminary data.</text>
</comment>
<dbReference type="InterPro" id="IPR041657">
    <property type="entry name" value="HTH_17"/>
</dbReference>
<sequence length="74" mass="8331">MGKTFINPSNASFESKLLTPREVAEYLSLGRSTVYLLIKNGDLPSIRIGRSVRVNPLDLEEYIELNTTRGFSLK</sequence>
<dbReference type="EMBL" id="BARS01053799">
    <property type="protein sequence ID" value="GAG43009.1"/>
    <property type="molecule type" value="Genomic_DNA"/>
</dbReference>
<gene>
    <name evidence="2" type="ORF">S01H1_79759</name>
</gene>
<name>X0XIR2_9ZZZZ</name>
<protein>
    <recommendedName>
        <fullName evidence="1">Helix-turn-helix domain-containing protein</fullName>
    </recommendedName>
</protein>
<dbReference type="Pfam" id="PF12728">
    <property type="entry name" value="HTH_17"/>
    <property type="match status" value="1"/>
</dbReference>
<dbReference type="InterPro" id="IPR010093">
    <property type="entry name" value="SinI_DNA-bd"/>
</dbReference>
<evidence type="ECO:0000259" key="1">
    <source>
        <dbReference type="Pfam" id="PF12728"/>
    </source>
</evidence>
<feature type="domain" description="Helix-turn-helix" evidence="1">
    <location>
        <begin position="17"/>
        <end position="64"/>
    </location>
</feature>
<accession>X0XIR2</accession>
<proteinExistence type="predicted"/>
<dbReference type="NCBIfam" id="TIGR01764">
    <property type="entry name" value="excise"/>
    <property type="match status" value="1"/>
</dbReference>
<evidence type="ECO:0000313" key="2">
    <source>
        <dbReference type="EMBL" id="GAG43009.1"/>
    </source>
</evidence>
<reference evidence="2" key="1">
    <citation type="journal article" date="2014" name="Front. Microbiol.">
        <title>High frequency of phylogenetically diverse reductive dehalogenase-homologous genes in deep subseafloor sedimentary metagenomes.</title>
        <authorList>
            <person name="Kawai M."/>
            <person name="Futagami T."/>
            <person name="Toyoda A."/>
            <person name="Takaki Y."/>
            <person name="Nishi S."/>
            <person name="Hori S."/>
            <person name="Arai W."/>
            <person name="Tsubouchi T."/>
            <person name="Morono Y."/>
            <person name="Uchiyama I."/>
            <person name="Ito T."/>
            <person name="Fujiyama A."/>
            <person name="Inagaki F."/>
            <person name="Takami H."/>
        </authorList>
    </citation>
    <scope>NUCLEOTIDE SEQUENCE</scope>
    <source>
        <strain evidence="2">Expedition CK06-06</strain>
    </source>
</reference>
<organism evidence="2">
    <name type="scientific">marine sediment metagenome</name>
    <dbReference type="NCBI Taxonomy" id="412755"/>
    <lineage>
        <taxon>unclassified sequences</taxon>
        <taxon>metagenomes</taxon>
        <taxon>ecological metagenomes</taxon>
    </lineage>
</organism>
<dbReference type="GO" id="GO:0003677">
    <property type="term" value="F:DNA binding"/>
    <property type="evidence" value="ECO:0007669"/>
    <property type="project" value="InterPro"/>
</dbReference>
<dbReference type="SUPFAM" id="SSF46955">
    <property type="entry name" value="Putative DNA-binding domain"/>
    <property type="match status" value="1"/>
</dbReference>
<dbReference type="InterPro" id="IPR009061">
    <property type="entry name" value="DNA-bd_dom_put_sf"/>
</dbReference>
<dbReference type="AlphaFoldDB" id="X0XIR2"/>